<comment type="catalytic activity">
    <reaction evidence="11">
        <text>N-terminal L-seryl-[histone H4] + acetyl-CoA = N-terminal N(alpha)-acetyl-L-seryl-[histone H4] + CoA + H(+)</text>
        <dbReference type="Rhea" id="RHEA:50596"/>
        <dbReference type="Rhea" id="RHEA-COMP:12740"/>
        <dbReference type="Rhea" id="RHEA-COMP:12743"/>
        <dbReference type="ChEBI" id="CHEBI:15378"/>
        <dbReference type="ChEBI" id="CHEBI:57287"/>
        <dbReference type="ChEBI" id="CHEBI:57288"/>
        <dbReference type="ChEBI" id="CHEBI:64738"/>
        <dbReference type="ChEBI" id="CHEBI:83690"/>
        <dbReference type="EC" id="2.3.1.257"/>
    </reaction>
</comment>
<reference evidence="13" key="1">
    <citation type="submission" date="2021-01" db="EMBL/GenBank/DDBJ databases">
        <authorList>
            <person name="Corre E."/>
            <person name="Pelletier E."/>
            <person name="Niang G."/>
            <person name="Scheremetjew M."/>
            <person name="Finn R."/>
            <person name="Kale V."/>
            <person name="Holt S."/>
            <person name="Cochrane G."/>
            <person name="Meng A."/>
            <person name="Brown T."/>
            <person name="Cohen L."/>
        </authorList>
    </citation>
    <scope>NUCLEOTIDE SEQUENCE</scope>
    <source>
        <strain evidence="13">CCMP2058</strain>
    </source>
</reference>
<dbReference type="GO" id="GO:0010485">
    <property type="term" value="F:histone H4 acetyltransferase activity"/>
    <property type="evidence" value="ECO:0007669"/>
    <property type="project" value="InterPro"/>
</dbReference>
<keyword evidence="6" id="KW-0963">Cytoplasm</keyword>
<evidence type="ECO:0000313" key="13">
    <source>
        <dbReference type="EMBL" id="CAD8448809.1"/>
    </source>
</evidence>
<dbReference type="EC" id="2.3.1.257" evidence="4"/>
<evidence type="ECO:0000256" key="2">
    <source>
        <dbReference type="ARBA" id="ARBA00004496"/>
    </source>
</evidence>
<dbReference type="GO" id="GO:1990189">
    <property type="term" value="F:protein N-terminal-serine acetyltransferase activity"/>
    <property type="evidence" value="ECO:0007669"/>
    <property type="project" value="UniProtKB-EC"/>
</dbReference>
<dbReference type="PANTHER" id="PTHR20531:SF1">
    <property type="entry name" value="N-ALPHA-ACETYLTRANSFERASE 40"/>
    <property type="match status" value="1"/>
</dbReference>
<evidence type="ECO:0000256" key="4">
    <source>
        <dbReference type="ARBA" id="ARBA00012950"/>
    </source>
</evidence>
<evidence type="ECO:0000259" key="12">
    <source>
        <dbReference type="PROSITE" id="PS51186"/>
    </source>
</evidence>
<feature type="domain" description="N-acetyltransferase" evidence="12">
    <location>
        <begin position="66"/>
        <end position="221"/>
    </location>
</feature>
<dbReference type="Gene3D" id="3.40.630.30">
    <property type="match status" value="1"/>
</dbReference>
<accession>A0A7S0GYV5</accession>
<protein>
    <recommendedName>
        <fullName evidence="5">N-alpha-acetyltransferase 40</fullName>
        <ecNumber evidence="4">2.3.1.257</ecNumber>
    </recommendedName>
</protein>
<keyword evidence="7" id="KW-0808">Transferase</keyword>
<evidence type="ECO:0000256" key="1">
    <source>
        <dbReference type="ARBA" id="ARBA00004123"/>
    </source>
</evidence>
<dbReference type="GO" id="GO:0005737">
    <property type="term" value="C:cytoplasm"/>
    <property type="evidence" value="ECO:0007669"/>
    <property type="project" value="UniProtKB-SubCell"/>
</dbReference>
<dbReference type="GO" id="GO:0043998">
    <property type="term" value="F:histone H2A acetyltransferase activity"/>
    <property type="evidence" value="ECO:0007669"/>
    <property type="project" value="InterPro"/>
</dbReference>
<evidence type="ECO:0000256" key="10">
    <source>
        <dbReference type="ARBA" id="ARBA00047821"/>
    </source>
</evidence>
<gene>
    <name evidence="13" type="ORF">LAMO00422_LOCUS9713</name>
</gene>
<evidence type="ECO:0000256" key="11">
    <source>
        <dbReference type="ARBA" id="ARBA00049524"/>
    </source>
</evidence>
<evidence type="ECO:0000256" key="5">
    <source>
        <dbReference type="ARBA" id="ARBA00015043"/>
    </source>
</evidence>
<comment type="subcellular location">
    <subcellularLocation>
        <location evidence="2">Cytoplasm</location>
    </subcellularLocation>
    <subcellularLocation>
        <location evidence="1">Nucleus</location>
    </subcellularLocation>
</comment>
<evidence type="ECO:0000256" key="7">
    <source>
        <dbReference type="ARBA" id="ARBA00022679"/>
    </source>
</evidence>
<dbReference type="Pfam" id="PF00583">
    <property type="entry name" value="Acetyltransf_1"/>
    <property type="match status" value="1"/>
</dbReference>
<keyword evidence="9" id="KW-0012">Acyltransferase</keyword>
<dbReference type="AlphaFoldDB" id="A0A7S0GYV5"/>
<dbReference type="EMBL" id="HBEM01014116">
    <property type="protein sequence ID" value="CAD8448809.1"/>
    <property type="molecule type" value="Transcribed_RNA"/>
</dbReference>
<name>A0A7S0GYV5_9EUKA</name>
<dbReference type="InterPro" id="IPR039949">
    <property type="entry name" value="NAA40"/>
</dbReference>
<keyword evidence="8" id="KW-0539">Nucleus</keyword>
<dbReference type="PANTHER" id="PTHR20531">
    <property type="entry name" value="N-ALPHA-ACETYLTRANSFERASE 40"/>
    <property type="match status" value="1"/>
</dbReference>
<evidence type="ECO:0000256" key="3">
    <source>
        <dbReference type="ARBA" id="ARBA00008870"/>
    </source>
</evidence>
<evidence type="ECO:0000256" key="6">
    <source>
        <dbReference type="ARBA" id="ARBA00022490"/>
    </source>
</evidence>
<dbReference type="PROSITE" id="PS51186">
    <property type="entry name" value="GNAT"/>
    <property type="match status" value="1"/>
</dbReference>
<dbReference type="InterPro" id="IPR000182">
    <property type="entry name" value="GNAT_dom"/>
</dbReference>
<organism evidence="13">
    <name type="scientific">Amorphochlora amoebiformis</name>
    <dbReference type="NCBI Taxonomy" id="1561963"/>
    <lineage>
        <taxon>Eukaryota</taxon>
        <taxon>Sar</taxon>
        <taxon>Rhizaria</taxon>
        <taxon>Cercozoa</taxon>
        <taxon>Chlorarachniophyceae</taxon>
        <taxon>Amorphochlora</taxon>
    </lineage>
</organism>
<dbReference type="CDD" id="cd04301">
    <property type="entry name" value="NAT_SF"/>
    <property type="match status" value="1"/>
</dbReference>
<evidence type="ECO:0000256" key="8">
    <source>
        <dbReference type="ARBA" id="ARBA00023242"/>
    </source>
</evidence>
<sequence>MQREVAGKERVKTALEIKDIFQKFTAFKTFKKLGLVSKYKHSEELSKEEKLWVFDLLERNMKTHYQGTKTVGWDAKNKKMELSHEGARFIVVYDEVKDEESKENNSANAELKPVPIAYVMWRFLMDDDGYGEMIPELYLWEIHIEETYRRKGLGKYLMSISELAAWTLQMKKICLTAFTSNPASLKFFQDKMKYKVDATDPGLCEPDEPPCGYRILSKIRA</sequence>
<dbReference type="InterPro" id="IPR016181">
    <property type="entry name" value="Acyl_CoA_acyltransferase"/>
</dbReference>
<comment type="similarity">
    <text evidence="3">Belongs to the acetyltransferase family. NAA40 subfamily.</text>
</comment>
<comment type="catalytic activity">
    <reaction evidence="10">
        <text>N-terminal L-seryl-[histone H2A] + acetyl-CoA = N-terminal N(alpha)-acetyl-L-seryl-[histone H2A] + CoA + H(+)</text>
        <dbReference type="Rhea" id="RHEA:50600"/>
        <dbReference type="Rhea" id="RHEA-COMP:12742"/>
        <dbReference type="Rhea" id="RHEA-COMP:12744"/>
        <dbReference type="ChEBI" id="CHEBI:15378"/>
        <dbReference type="ChEBI" id="CHEBI:57287"/>
        <dbReference type="ChEBI" id="CHEBI:57288"/>
        <dbReference type="ChEBI" id="CHEBI:64738"/>
        <dbReference type="ChEBI" id="CHEBI:83690"/>
        <dbReference type="EC" id="2.3.1.257"/>
    </reaction>
</comment>
<dbReference type="SUPFAM" id="SSF55729">
    <property type="entry name" value="Acyl-CoA N-acyltransferases (Nat)"/>
    <property type="match status" value="1"/>
</dbReference>
<dbReference type="GO" id="GO:0005634">
    <property type="term" value="C:nucleus"/>
    <property type="evidence" value="ECO:0007669"/>
    <property type="project" value="UniProtKB-SubCell"/>
</dbReference>
<evidence type="ECO:0000256" key="9">
    <source>
        <dbReference type="ARBA" id="ARBA00023315"/>
    </source>
</evidence>
<proteinExistence type="inferred from homology"/>